<evidence type="ECO:0000259" key="3">
    <source>
        <dbReference type="Pfam" id="PF02397"/>
    </source>
</evidence>
<dbReference type="GO" id="GO:0016780">
    <property type="term" value="F:phosphotransferase activity, for other substituted phosphate groups"/>
    <property type="evidence" value="ECO:0007669"/>
    <property type="project" value="TreeGrafter"/>
</dbReference>
<evidence type="ECO:0000313" key="5">
    <source>
        <dbReference type="Proteomes" id="UP000468650"/>
    </source>
</evidence>
<name>A0A6N6RMN9_9FLAO</name>
<dbReference type="EMBL" id="WBVO01000001">
    <property type="protein sequence ID" value="KAB2814844.1"/>
    <property type="molecule type" value="Genomic_DNA"/>
</dbReference>
<feature type="transmembrane region" description="Helical" evidence="2">
    <location>
        <begin position="139"/>
        <end position="163"/>
    </location>
</feature>
<dbReference type="Proteomes" id="UP000468650">
    <property type="component" value="Unassembled WGS sequence"/>
</dbReference>
<protein>
    <submittedName>
        <fullName evidence="4">Sugar transferase</fullName>
    </submittedName>
</protein>
<reference evidence="4 5" key="1">
    <citation type="submission" date="2019-09" db="EMBL/GenBank/DDBJ databases">
        <title>Genomes of family Cryomorphaceae.</title>
        <authorList>
            <person name="Bowman J.P."/>
        </authorList>
    </citation>
    <scope>NUCLEOTIDE SEQUENCE [LARGE SCALE GENOMIC DNA]</scope>
    <source>
        <strain evidence="4 5">LMG 25704</strain>
    </source>
</reference>
<dbReference type="Pfam" id="PF02397">
    <property type="entry name" value="Bac_transf"/>
    <property type="match status" value="1"/>
</dbReference>
<dbReference type="RefSeq" id="WP_151666422.1">
    <property type="nucleotide sequence ID" value="NZ_WBVO01000001.1"/>
</dbReference>
<dbReference type="PANTHER" id="PTHR30576:SF0">
    <property type="entry name" value="UNDECAPRENYL-PHOSPHATE N-ACETYLGALACTOSAMINYL 1-PHOSPHATE TRANSFERASE-RELATED"/>
    <property type="match status" value="1"/>
</dbReference>
<keyword evidence="5" id="KW-1185">Reference proteome</keyword>
<proteinExistence type="inferred from homology"/>
<organism evidence="4 5">
    <name type="scientific">Phaeocystidibacter luteus</name>
    <dbReference type="NCBI Taxonomy" id="911197"/>
    <lineage>
        <taxon>Bacteria</taxon>
        <taxon>Pseudomonadati</taxon>
        <taxon>Bacteroidota</taxon>
        <taxon>Flavobacteriia</taxon>
        <taxon>Flavobacteriales</taxon>
        <taxon>Phaeocystidibacteraceae</taxon>
        <taxon>Phaeocystidibacter</taxon>
    </lineage>
</organism>
<evidence type="ECO:0000256" key="2">
    <source>
        <dbReference type="SAM" id="Phobius"/>
    </source>
</evidence>
<keyword evidence="2" id="KW-1133">Transmembrane helix</keyword>
<feature type="domain" description="Bacterial sugar transferase" evidence="3">
    <location>
        <begin position="137"/>
        <end position="373"/>
    </location>
</feature>
<gene>
    <name evidence="4" type="ORF">F8C67_03590</name>
</gene>
<keyword evidence="2" id="KW-0812">Transmembrane</keyword>
<dbReference type="AlphaFoldDB" id="A0A6N6RMN9"/>
<comment type="caution">
    <text evidence="4">The sequence shown here is derived from an EMBL/GenBank/DDBJ whole genome shotgun (WGS) entry which is preliminary data.</text>
</comment>
<accession>A0A6N6RMN9</accession>
<dbReference type="OrthoDB" id="9808602at2"/>
<evidence type="ECO:0000313" key="4">
    <source>
        <dbReference type="EMBL" id="KAB2814844.1"/>
    </source>
</evidence>
<evidence type="ECO:0000256" key="1">
    <source>
        <dbReference type="ARBA" id="ARBA00006464"/>
    </source>
</evidence>
<dbReference type="InterPro" id="IPR003362">
    <property type="entry name" value="Bact_transf"/>
</dbReference>
<sequence>MNLAYIGADESLVAHLKAAEGHQSSVFSTLGEFIDSSASSNLDILYLDALSDGKHWTDVLPVVRGVLSSSTSIVLLGKEGFKPNPMLLKQGVDDAYVRPFDSEILTERAEFIVKLKSWKSDKESDVDLVGRPISRSKRLFDIVFAGSVLLVISPILLLVIIAIRLESKGPIVYKSKRVGTGYRVFDFLKFRSMYPDADRRLKELAHLNQYAEDVIVSEPNTLPIDAAVPENVPYLVMPDGSKMSEDEYRDWKSRQAGSAFFKIANDPRITKVGKFIRNTSIDELPQLINVLKGDMSIVGNRPLPLYEAESLTSDDWAERFMAPAGITGLWQVEKRGTSEMSDEERKQLDNTYAQKHSLWFDIKIILRTIPALIQKENV</sequence>
<comment type="similarity">
    <text evidence="1">Belongs to the bacterial sugar transferase family.</text>
</comment>
<keyword evidence="2" id="KW-0472">Membrane</keyword>
<keyword evidence="4" id="KW-0808">Transferase</keyword>
<dbReference type="PANTHER" id="PTHR30576">
    <property type="entry name" value="COLANIC BIOSYNTHESIS UDP-GLUCOSE LIPID CARRIER TRANSFERASE"/>
    <property type="match status" value="1"/>
</dbReference>